<dbReference type="eggNOG" id="COG0438">
    <property type="taxonomic scope" value="Bacteria"/>
</dbReference>
<sequence length="410" mass="44694">MTSTSRPTTVAAVVPHPIQHFAPLYRAVGEGPVDLRVLFLSRAGLDRYFDRGFGAEMHWRPDITEGYQHEFVADLPLRPEWRQPVAGTRAAGRVWTALDRRGPDCVLVHGYRHVGSLAALAWARRRGVGALMMGDSELLGHRTSRVRAAKRLALPPLLGRVDAFLTVGDNNEDYLAHYGVPRERMFRTPYPTEQAALHKALTDRAAHRAAVRAELGIAPDAVVALCVGKMISRKRPLDVADALRIVARAPRRPDARELVVIMAGDGVLRPALDAAAAGLDGALRVVGFADQERLPRLYAASDLYVHPAQRDPHPLAVKDAVLCGLPVVVSDRVGSIGPTDDVRPGRNARIHPVGDVGALAGILDELRRRPDLLATMALESEKAVPDIDLDASIDGFHRAVAAVRRSERPR</sequence>
<dbReference type="GO" id="GO:0016758">
    <property type="term" value="F:hexosyltransferase activity"/>
    <property type="evidence" value="ECO:0007669"/>
    <property type="project" value="TreeGrafter"/>
</dbReference>
<evidence type="ECO:0000256" key="1">
    <source>
        <dbReference type="ARBA" id="ARBA00022676"/>
    </source>
</evidence>
<evidence type="ECO:0000259" key="3">
    <source>
        <dbReference type="Pfam" id="PF13579"/>
    </source>
</evidence>
<dbReference type="InterPro" id="IPR028098">
    <property type="entry name" value="Glyco_trans_4-like_N"/>
</dbReference>
<dbReference type="STRING" id="326424.FRAAL2040"/>
<dbReference type="OrthoDB" id="509705at2"/>
<dbReference type="RefSeq" id="WP_011603211.1">
    <property type="nucleotide sequence ID" value="NC_008278.1"/>
</dbReference>
<keyword evidence="1" id="KW-0328">Glycosyltransferase</keyword>
<dbReference type="CAZy" id="GT4">
    <property type="family name" value="Glycosyltransferase Family 4"/>
</dbReference>
<reference evidence="4 5" key="1">
    <citation type="journal article" date="2007" name="Genome Res.">
        <title>Genome characteristics of facultatively symbiotic Frankia sp. strains reflect host range and host plant biogeography.</title>
        <authorList>
            <person name="Normand P."/>
            <person name="Lapierre P."/>
            <person name="Tisa L.S."/>
            <person name="Gogarten J.P."/>
            <person name="Alloisio N."/>
            <person name="Bagnarol E."/>
            <person name="Bassi C.A."/>
            <person name="Berry A.M."/>
            <person name="Bickhart D.M."/>
            <person name="Choisne N."/>
            <person name="Couloux A."/>
            <person name="Cournoyer B."/>
            <person name="Cruveiller S."/>
            <person name="Daubin V."/>
            <person name="Demange N."/>
            <person name="Francino M.P."/>
            <person name="Goltsman E."/>
            <person name="Huang Y."/>
            <person name="Kopp O.R."/>
            <person name="Labarre L."/>
            <person name="Lapidus A."/>
            <person name="Lavire C."/>
            <person name="Marechal J."/>
            <person name="Martinez M."/>
            <person name="Mastronunzio J.E."/>
            <person name="Mullin B.C."/>
            <person name="Niemann J."/>
            <person name="Pujic P."/>
            <person name="Rawnsley T."/>
            <person name="Rouy Z."/>
            <person name="Schenowitz C."/>
            <person name="Sellstedt A."/>
            <person name="Tavares F."/>
            <person name="Tomkins J.P."/>
            <person name="Vallenet D."/>
            <person name="Valverde C."/>
            <person name="Wall L.G."/>
            <person name="Wang Y."/>
            <person name="Medigue C."/>
            <person name="Benson D.R."/>
        </authorList>
    </citation>
    <scope>NUCLEOTIDE SEQUENCE [LARGE SCALE GENOMIC DNA]</scope>
    <source>
        <strain evidence="5">DSM 45986 / CECT 9034 / ACN14a</strain>
    </source>
</reference>
<evidence type="ECO:0000313" key="5">
    <source>
        <dbReference type="Proteomes" id="UP000000657"/>
    </source>
</evidence>
<dbReference type="SUPFAM" id="SSF53756">
    <property type="entry name" value="UDP-Glycosyltransferase/glycogen phosphorylase"/>
    <property type="match status" value="1"/>
</dbReference>
<dbReference type="EMBL" id="CT573213">
    <property type="protein sequence ID" value="CAJ60689.1"/>
    <property type="molecule type" value="Genomic_DNA"/>
</dbReference>
<dbReference type="Gene3D" id="3.40.50.2000">
    <property type="entry name" value="Glycogen Phosphorylase B"/>
    <property type="match status" value="2"/>
</dbReference>
<dbReference type="CDD" id="cd03801">
    <property type="entry name" value="GT4_PimA-like"/>
    <property type="match status" value="1"/>
</dbReference>
<keyword evidence="2 4" id="KW-0808">Transferase</keyword>
<name>Q0RP45_FRAAA</name>
<dbReference type="HOGENOM" id="CLU_009583_5_0_11"/>
<gene>
    <name evidence="4" type="ordered locus">FRAAL2040</name>
</gene>
<accession>Q0RP45</accession>
<dbReference type="InterPro" id="IPR050194">
    <property type="entry name" value="Glycosyltransferase_grp1"/>
</dbReference>
<organism evidence="4 5">
    <name type="scientific">Frankia alni (strain DSM 45986 / CECT 9034 / ACN14a)</name>
    <dbReference type="NCBI Taxonomy" id="326424"/>
    <lineage>
        <taxon>Bacteria</taxon>
        <taxon>Bacillati</taxon>
        <taxon>Actinomycetota</taxon>
        <taxon>Actinomycetes</taxon>
        <taxon>Frankiales</taxon>
        <taxon>Frankiaceae</taxon>
        <taxon>Frankia</taxon>
    </lineage>
</organism>
<feature type="domain" description="Glycosyltransferase subfamily 4-like N-terminal" evidence="3">
    <location>
        <begin position="71"/>
        <end position="190"/>
    </location>
</feature>
<protein>
    <submittedName>
        <fullName evidence="4">Glycosyl transferase</fullName>
    </submittedName>
</protein>
<keyword evidence="5" id="KW-1185">Reference proteome</keyword>
<evidence type="ECO:0000313" key="4">
    <source>
        <dbReference type="EMBL" id="CAJ60689.1"/>
    </source>
</evidence>
<evidence type="ECO:0000256" key="2">
    <source>
        <dbReference type="ARBA" id="ARBA00022679"/>
    </source>
</evidence>
<proteinExistence type="predicted"/>
<dbReference type="AlphaFoldDB" id="Q0RP45"/>
<dbReference type="Pfam" id="PF13692">
    <property type="entry name" value="Glyco_trans_1_4"/>
    <property type="match status" value="1"/>
</dbReference>
<dbReference type="Proteomes" id="UP000000657">
    <property type="component" value="Chromosome"/>
</dbReference>
<dbReference type="PANTHER" id="PTHR45947:SF3">
    <property type="entry name" value="SULFOQUINOVOSYL TRANSFERASE SQD2"/>
    <property type="match status" value="1"/>
</dbReference>
<dbReference type="Pfam" id="PF13579">
    <property type="entry name" value="Glyco_trans_4_4"/>
    <property type="match status" value="1"/>
</dbReference>
<dbReference type="GO" id="GO:1901137">
    <property type="term" value="P:carbohydrate derivative biosynthetic process"/>
    <property type="evidence" value="ECO:0007669"/>
    <property type="project" value="UniProtKB-ARBA"/>
</dbReference>
<dbReference type="PANTHER" id="PTHR45947">
    <property type="entry name" value="SULFOQUINOVOSYL TRANSFERASE SQD2"/>
    <property type="match status" value="1"/>
</dbReference>
<dbReference type="KEGG" id="fal:FRAAL2040"/>